<name>A0A4V4JTM5_AURPU</name>
<feature type="compositionally biased region" description="Polar residues" evidence="1">
    <location>
        <begin position="58"/>
        <end position="69"/>
    </location>
</feature>
<feature type="domain" description="General stress protein FMN-binding split barrel" evidence="2">
    <location>
        <begin position="91"/>
        <end position="246"/>
    </location>
</feature>
<dbReference type="Gene3D" id="2.30.110.10">
    <property type="entry name" value="Electron Transport, Fmn-binding Protein, Chain A"/>
    <property type="match status" value="1"/>
</dbReference>
<dbReference type="Proteomes" id="UP000306584">
    <property type="component" value="Unassembled WGS sequence"/>
</dbReference>
<protein>
    <submittedName>
        <fullName evidence="3">Protein bli-3</fullName>
    </submittedName>
</protein>
<reference evidence="3 4" key="1">
    <citation type="submission" date="2018-10" db="EMBL/GenBank/DDBJ databases">
        <title>Fifty Aureobasidium pullulans genomes reveal a recombining polyextremotolerant generalist.</title>
        <authorList>
            <person name="Gostincar C."/>
            <person name="Turk M."/>
            <person name="Zajc J."/>
            <person name="Gunde-Cimerman N."/>
        </authorList>
    </citation>
    <scope>NUCLEOTIDE SEQUENCE [LARGE SCALE GENOMIC DNA]</scope>
    <source>
        <strain evidence="3 4">EXF-6604</strain>
    </source>
</reference>
<dbReference type="Pfam" id="PF16242">
    <property type="entry name" value="Pyrid_ox_like"/>
    <property type="match status" value="1"/>
</dbReference>
<accession>A0A4V4JTM5</accession>
<organism evidence="3 4">
    <name type="scientific">Aureobasidium pullulans</name>
    <name type="common">Black yeast</name>
    <name type="synonym">Pullularia pullulans</name>
    <dbReference type="NCBI Taxonomy" id="5580"/>
    <lineage>
        <taxon>Eukaryota</taxon>
        <taxon>Fungi</taxon>
        <taxon>Dikarya</taxon>
        <taxon>Ascomycota</taxon>
        <taxon>Pezizomycotina</taxon>
        <taxon>Dothideomycetes</taxon>
        <taxon>Dothideomycetidae</taxon>
        <taxon>Dothideales</taxon>
        <taxon>Saccotheciaceae</taxon>
        <taxon>Aureobasidium</taxon>
    </lineage>
</organism>
<comment type="caution">
    <text evidence="3">The sequence shown here is derived from an EMBL/GenBank/DDBJ whole genome shotgun (WGS) entry which is preliminary data.</text>
</comment>
<dbReference type="PANTHER" id="PTHR34818">
    <property type="entry name" value="PROTEIN BLI-3"/>
    <property type="match status" value="1"/>
</dbReference>
<dbReference type="InterPro" id="IPR012349">
    <property type="entry name" value="Split_barrel_FMN-bd"/>
</dbReference>
<evidence type="ECO:0000256" key="1">
    <source>
        <dbReference type="SAM" id="MobiDB-lite"/>
    </source>
</evidence>
<feature type="region of interest" description="Disordered" evidence="1">
    <location>
        <begin position="58"/>
        <end position="79"/>
    </location>
</feature>
<dbReference type="PANTHER" id="PTHR34818:SF1">
    <property type="entry name" value="PROTEIN BLI-3"/>
    <property type="match status" value="1"/>
</dbReference>
<evidence type="ECO:0000313" key="3">
    <source>
        <dbReference type="EMBL" id="THY18333.1"/>
    </source>
</evidence>
<dbReference type="SUPFAM" id="SSF50475">
    <property type="entry name" value="FMN-binding split barrel"/>
    <property type="match status" value="1"/>
</dbReference>
<dbReference type="AlphaFoldDB" id="A0A4V4JTM5"/>
<evidence type="ECO:0000313" key="4">
    <source>
        <dbReference type="Proteomes" id="UP000306584"/>
    </source>
</evidence>
<dbReference type="EMBL" id="QZBD01000348">
    <property type="protein sequence ID" value="THY18333.1"/>
    <property type="molecule type" value="Genomic_DNA"/>
</dbReference>
<gene>
    <name evidence="3" type="ORF">D6D01_07304</name>
</gene>
<dbReference type="InterPro" id="IPR038725">
    <property type="entry name" value="YdaG_split_barrel_FMN-bd"/>
</dbReference>
<dbReference type="InterPro" id="IPR052917">
    <property type="entry name" value="Stress-Dev_Protein"/>
</dbReference>
<sequence length="275" mass="30142">MPESHLTLPPVDPTFDIMSLIAPLRRQLPRALQRAPLLTSIRASRTLQSHYQPFSTSTAKMSFSNTDTGSKPADPYTAKNLEQPDTLKEKVGDLITFVDKSKYCMMTTRIASSGLLVSRCMALAAKEGNGIDLIFHANSESGKTDDLESDNDINLAFLQPSGEWASISGIASIETDREKVRKYYSPGLKAWLGDLGDGKHDGGPEDPRIILIKVKAKTAQYAITRSATGALGNFVEFAKGVATGETAQVNKLRYLDESELQQCKLNASDYMLETY</sequence>
<evidence type="ECO:0000259" key="2">
    <source>
        <dbReference type="Pfam" id="PF16242"/>
    </source>
</evidence>
<proteinExistence type="predicted"/>